<gene>
    <name evidence="1" type="ORF">S01H4_55768</name>
</gene>
<reference evidence="1" key="1">
    <citation type="journal article" date="2014" name="Front. Microbiol.">
        <title>High frequency of phylogenetically diverse reductive dehalogenase-homologous genes in deep subseafloor sedimentary metagenomes.</title>
        <authorList>
            <person name="Kawai M."/>
            <person name="Futagami T."/>
            <person name="Toyoda A."/>
            <person name="Takaki Y."/>
            <person name="Nishi S."/>
            <person name="Hori S."/>
            <person name="Arai W."/>
            <person name="Tsubouchi T."/>
            <person name="Morono Y."/>
            <person name="Uchiyama I."/>
            <person name="Ito T."/>
            <person name="Fujiyama A."/>
            <person name="Inagaki F."/>
            <person name="Takami H."/>
        </authorList>
    </citation>
    <scope>NUCLEOTIDE SEQUENCE</scope>
    <source>
        <strain evidence="1">Expedition CK06-06</strain>
    </source>
</reference>
<dbReference type="AlphaFoldDB" id="X1CLU6"/>
<comment type="caution">
    <text evidence="1">The sequence shown here is derived from an EMBL/GenBank/DDBJ whole genome shotgun (WGS) entry which is preliminary data.</text>
</comment>
<organism evidence="1">
    <name type="scientific">marine sediment metagenome</name>
    <dbReference type="NCBI Taxonomy" id="412755"/>
    <lineage>
        <taxon>unclassified sequences</taxon>
        <taxon>metagenomes</taxon>
        <taxon>ecological metagenomes</taxon>
    </lineage>
</organism>
<name>X1CLU6_9ZZZZ</name>
<accession>X1CLU6</accession>
<evidence type="ECO:0000313" key="1">
    <source>
        <dbReference type="EMBL" id="GAH08722.1"/>
    </source>
</evidence>
<protein>
    <submittedName>
        <fullName evidence="1">Uncharacterized protein</fullName>
    </submittedName>
</protein>
<sequence>TVRLGSVFNNIYYINQCDFLGLDEKVFVRGFPSDLTNVKIGYTFFNQEKRVVSNIGLWTKSPDVRAQDHIFYPELDVKQMGLKKLMVARNNYISYTVQNTSFHIDTLPAQYEFPMSEKIDSKGVFKIGRYDDILQGLILQKVVSKMDDRITFGPPQATHNRHPHDYGQDVVEEIFGDRLVRELLDNLGKIDIYGHDYYTLTSNLINKLKECHFTFNDYFQKVMDNFLLWLELVDKVSN</sequence>
<feature type="non-terminal residue" evidence="1">
    <location>
        <position position="1"/>
    </location>
</feature>
<dbReference type="EMBL" id="BART01032229">
    <property type="protein sequence ID" value="GAH08722.1"/>
    <property type="molecule type" value="Genomic_DNA"/>
</dbReference>
<proteinExistence type="predicted"/>